<evidence type="ECO:0000313" key="2">
    <source>
        <dbReference type="EMBL" id="SDM99992.1"/>
    </source>
</evidence>
<evidence type="ECO:0000313" key="3">
    <source>
        <dbReference type="Proteomes" id="UP000198704"/>
    </source>
</evidence>
<dbReference type="RefSeq" id="WP_143012232.1">
    <property type="nucleotide sequence ID" value="NZ_FNHS01000005.1"/>
</dbReference>
<reference evidence="3" key="1">
    <citation type="submission" date="2016-10" db="EMBL/GenBank/DDBJ databases">
        <authorList>
            <person name="Varghese N."/>
            <person name="Submissions S."/>
        </authorList>
    </citation>
    <scope>NUCLEOTIDE SEQUENCE [LARGE SCALE GENOMIC DNA]</scope>
    <source>
        <strain evidence="3">BL47</strain>
    </source>
</reference>
<protein>
    <submittedName>
        <fullName evidence="2">Uncharacterized protein</fullName>
    </submittedName>
</protein>
<feature type="region of interest" description="Disordered" evidence="1">
    <location>
        <begin position="66"/>
        <end position="85"/>
    </location>
</feature>
<dbReference type="Proteomes" id="UP000198704">
    <property type="component" value="Unassembled WGS sequence"/>
</dbReference>
<organism evidence="2 3">
    <name type="scientific">Methylobacterium phyllostachyos</name>
    <dbReference type="NCBI Taxonomy" id="582672"/>
    <lineage>
        <taxon>Bacteria</taxon>
        <taxon>Pseudomonadati</taxon>
        <taxon>Pseudomonadota</taxon>
        <taxon>Alphaproteobacteria</taxon>
        <taxon>Hyphomicrobiales</taxon>
        <taxon>Methylobacteriaceae</taxon>
        <taxon>Methylobacterium</taxon>
    </lineage>
</organism>
<proteinExistence type="predicted"/>
<keyword evidence="3" id="KW-1185">Reference proteome</keyword>
<evidence type="ECO:0000256" key="1">
    <source>
        <dbReference type="SAM" id="MobiDB-lite"/>
    </source>
</evidence>
<accession>A0A1G9XT50</accession>
<name>A0A1G9XT50_9HYPH</name>
<dbReference type="OrthoDB" id="5950217at2"/>
<gene>
    <name evidence="2" type="ORF">SAMN05216360_10524</name>
</gene>
<sequence>MVSAVSSSSAALKVLRTQVLERVASGPQDQDPLQRFLDPRSVRALAPQSFDALLKLKTELRREPVQGLQAQEGVSLPPRGGKPGHSGKLAWENEGTSVQTSNLDRWAEGIERLKARTSERPDSPLLPWNSPDVIQQLRDMDKHGAISSSRERAFLASDAAIYKGMAETPPEDVARIKAKGGEIWYEDSQFFDRRSDKEFFRDIKNYALYGGSLDEPIDPSNARSQALLKGTAQIIRGSRIQDFFDHYASYTMYAYNSDANQYKWLGGWDRDENNARQIIDELQKTNPTMKVSSIWAGNDVAFILYPKTDSTTTAAAEGRAAGTITPLPAMPVH</sequence>
<dbReference type="EMBL" id="FNHS01000005">
    <property type="protein sequence ID" value="SDM99992.1"/>
    <property type="molecule type" value="Genomic_DNA"/>
</dbReference>
<dbReference type="AlphaFoldDB" id="A0A1G9XT50"/>